<dbReference type="OrthoDB" id="2505730at2759"/>
<protein>
    <submittedName>
        <fullName evidence="2">Uncharacterized protein</fullName>
    </submittedName>
</protein>
<evidence type="ECO:0000313" key="3">
    <source>
        <dbReference type="Proteomes" id="UP000886523"/>
    </source>
</evidence>
<feature type="region of interest" description="Disordered" evidence="1">
    <location>
        <begin position="516"/>
        <end position="535"/>
    </location>
</feature>
<keyword evidence="3" id="KW-1185">Reference proteome</keyword>
<dbReference type="EMBL" id="MU129301">
    <property type="protein sequence ID" value="KAF9503781.1"/>
    <property type="molecule type" value="Genomic_DNA"/>
</dbReference>
<dbReference type="PANTHER" id="PTHR33096">
    <property type="entry name" value="CXC2 DOMAIN-CONTAINING PROTEIN"/>
    <property type="match status" value="1"/>
</dbReference>
<feature type="region of interest" description="Disordered" evidence="1">
    <location>
        <begin position="68"/>
        <end position="87"/>
    </location>
</feature>
<reference evidence="2" key="1">
    <citation type="journal article" date="2020" name="Nat. Commun.">
        <title>Large-scale genome sequencing of mycorrhizal fungi provides insights into the early evolution of symbiotic traits.</title>
        <authorList>
            <person name="Miyauchi S."/>
            <person name="Kiss E."/>
            <person name="Kuo A."/>
            <person name="Drula E."/>
            <person name="Kohler A."/>
            <person name="Sanchez-Garcia M."/>
            <person name="Morin E."/>
            <person name="Andreopoulos B."/>
            <person name="Barry K.W."/>
            <person name="Bonito G."/>
            <person name="Buee M."/>
            <person name="Carver A."/>
            <person name="Chen C."/>
            <person name="Cichocki N."/>
            <person name="Clum A."/>
            <person name="Culley D."/>
            <person name="Crous P.W."/>
            <person name="Fauchery L."/>
            <person name="Girlanda M."/>
            <person name="Hayes R.D."/>
            <person name="Keri Z."/>
            <person name="LaButti K."/>
            <person name="Lipzen A."/>
            <person name="Lombard V."/>
            <person name="Magnuson J."/>
            <person name="Maillard F."/>
            <person name="Murat C."/>
            <person name="Nolan M."/>
            <person name="Ohm R.A."/>
            <person name="Pangilinan J."/>
            <person name="Pereira M.F."/>
            <person name="Perotto S."/>
            <person name="Peter M."/>
            <person name="Pfister S."/>
            <person name="Riley R."/>
            <person name="Sitrit Y."/>
            <person name="Stielow J.B."/>
            <person name="Szollosi G."/>
            <person name="Zifcakova L."/>
            <person name="Stursova M."/>
            <person name="Spatafora J.W."/>
            <person name="Tedersoo L."/>
            <person name="Vaario L.M."/>
            <person name="Yamada A."/>
            <person name="Yan M."/>
            <person name="Wang P."/>
            <person name="Xu J."/>
            <person name="Bruns T."/>
            <person name="Baldrian P."/>
            <person name="Vilgalys R."/>
            <person name="Dunand C."/>
            <person name="Henrissat B."/>
            <person name="Grigoriev I.V."/>
            <person name="Hibbett D."/>
            <person name="Nagy L.G."/>
            <person name="Martin F.M."/>
        </authorList>
    </citation>
    <scope>NUCLEOTIDE SEQUENCE</scope>
    <source>
        <strain evidence="2">UP504</strain>
    </source>
</reference>
<feature type="compositionally biased region" description="Acidic residues" evidence="1">
    <location>
        <begin position="522"/>
        <end position="533"/>
    </location>
</feature>
<evidence type="ECO:0000313" key="2">
    <source>
        <dbReference type="EMBL" id="KAF9503781.1"/>
    </source>
</evidence>
<organism evidence="2 3">
    <name type="scientific">Hydnum rufescens UP504</name>
    <dbReference type="NCBI Taxonomy" id="1448309"/>
    <lineage>
        <taxon>Eukaryota</taxon>
        <taxon>Fungi</taxon>
        <taxon>Dikarya</taxon>
        <taxon>Basidiomycota</taxon>
        <taxon>Agaricomycotina</taxon>
        <taxon>Agaricomycetes</taxon>
        <taxon>Cantharellales</taxon>
        <taxon>Hydnaceae</taxon>
        <taxon>Hydnum</taxon>
    </lineage>
</organism>
<feature type="compositionally biased region" description="Basic and acidic residues" evidence="1">
    <location>
        <begin position="68"/>
        <end position="79"/>
    </location>
</feature>
<proteinExistence type="predicted"/>
<evidence type="ECO:0000256" key="1">
    <source>
        <dbReference type="SAM" id="MobiDB-lite"/>
    </source>
</evidence>
<dbReference type="PANTHER" id="PTHR33096:SF1">
    <property type="entry name" value="CXC1-LIKE CYSTEINE CLUSTER ASSOCIATED WITH KDZ TRANSPOSASES DOMAIN-CONTAINING PROTEIN"/>
    <property type="match status" value="1"/>
</dbReference>
<dbReference type="AlphaFoldDB" id="A0A9P6DFU5"/>
<dbReference type="Pfam" id="PF18758">
    <property type="entry name" value="KDZ"/>
    <property type="match status" value="2"/>
</dbReference>
<sequence length="557" mass="62432">MPTSKSNAIVTKIGGRALKAKPELETPEIFSPRMVELSQVELDMMEARVNELRPTTKTCVNLGRKRKATEMTEDDRAVPGEDDAVEPGMNVPNSVLDMCGDSFIAADGDHIKASTQQFDDTGLMALLCRHDIALYVANMRTAGEKQFYAFALVAALSRSCRMVDCGDILWYHPQKSEIWGLSDGEGCERFWSELQRLIPSLRVTGYHRQLFIIDLQVEHIDELKQQGLAKWLHDRTLSAHKREGEAMARLGGQSILYLLDQFKSQRAFQSKTDALPTAQSLWIHLKETVDELGELATDSSTVVVEDELWAKIEAMRSSIKRIESNIKKKTEELHLSDRMSHKELDRLKTDKWVNLQLNICVVRDQILIKLRVRKFELAGLDCADTGRELDHRMKEHVEKAMKSRVSGVQGALKRYEEIRREMMKLRGKGSVAADAISPQRYPHAEVKFFALLELHHLHDLVEAWQRHSSAMLGSDGQIGWMNLPEQPPPLCYGRIQILCGPVSPVANSLTGEAVDGVSDAASSDDDENGELEDAPVPQDIAFLAALDALEELVGDDA</sequence>
<dbReference type="InterPro" id="IPR040521">
    <property type="entry name" value="KDZ"/>
</dbReference>
<dbReference type="Proteomes" id="UP000886523">
    <property type="component" value="Unassembled WGS sequence"/>
</dbReference>
<gene>
    <name evidence="2" type="ORF">BS47DRAFT_1369276</name>
</gene>
<comment type="caution">
    <text evidence="2">The sequence shown here is derived from an EMBL/GenBank/DDBJ whole genome shotgun (WGS) entry which is preliminary data.</text>
</comment>
<name>A0A9P6DFU5_9AGAM</name>
<accession>A0A9P6DFU5</accession>